<dbReference type="RefSeq" id="WP_209335999.1">
    <property type="nucleotide sequence ID" value="NZ_JAGIYY010000005.1"/>
</dbReference>
<keyword evidence="3" id="KW-1185">Reference proteome</keyword>
<dbReference type="SUPFAM" id="SSF88697">
    <property type="entry name" value="PUA domain-like"/>
    <property type="match status" value="1"/>
</dbReference>
<dbReference type="EMBL" id="JAGIYY010000005">
    <property type="protein sequence ID" value="MBP0439956.1"/>
    <property type="molecule type" value="Genomic_DNA"/>
</dbReference>
<sequence>MITKALIIADPWIGYILDGLKTWEMRSSGASHREWFGLIRKGTGAIYGVARLVDVGAPLSPAEMVASIDRHRIPEAVIRSGEVAKWNTPWKLADVRRLARPVPYTHKSGAVTWVELDAAAIEGVTDQLGGIVPAVAATSSPELKRSAPGQLSRLAGSETVQIDILQRGRKLYVDVDWDDGHDEPEVSSPRAPRTPAAPTGASAKPQPTNGRAIGEVTITDGNIANSHIYLRSFFDCFPSDAVGGSNKASAAKRELTIDWGGAEPVVTDLDGSKRFFRARGWIGAFYKLNRAQAGDRVVVEQTAPYRYRVRLQKAGRWGQGA</sequence>
<gene>
    <name evidence="2" type="ORF">J5Y06_14955</name>
</gene>
<dbReference type="AlphaFoldDB" id="A0A8J7RMP8"/>
<accession>A0A8J7RMP8</accession>
<name>A0A8J7RMP8_9HYPH</name>
<dbReference type="InterPro" id="IPR015947">
    <property type="entry name" value="PUA-like_sf"/>
</dbReference>
<evidence type="ECO:0000313" key="2">
    <source>
        <dbReference type="EMBL" id="MBP0439956.1"/>
    </source>
</evidence>
<proteinExistence type="predicted"/>
<dbReference type="Gene3D" id="2.30.130.30">
    <property type="entry name" value="Hypothetical protein"/>
    <property type="match status" value="1"/>
</dbReference>
<evidence type="ECO:0000313" key="3">
    <source>
        <dbReference type="Proteomes" id="UP000666240"/>
    </source>
</evidence>
<comment type="caution">
    <text evidence="2">The sequence shown here is derived from an EMBL/GenBank/DDBJ whole genome shotgun (WGS) entry which is preliminary data.</text>
</comment>
<feature type="compositionally biased region" description="Low complexity" evidence="1">
    <location>
        <begin position="187"/>
        <end position="203"/>
    </location>
</feature>
<evidence type="ECO:0000256" key="1">
    <source>
        <dbReference type="SAM" id="MobiDB-lite"/>
    </source>
</evidence>
<organism evidence="2 3">
    <name type="scientific">Tianweitania sediminis</name>
    <dbReference type="NCBI Taxonomy" id="1502156"/>
    <lineage>
        <taxon>Bacteria</taxon>
        <taxon>Pseudomonadati</taxon>
        <taxon>Pseudomonadota</taxon>
        <taxon>Alphaproteobacteria</taxon>
        <taxon>Hyphomicrobiales</taxon>
        <taxon>Phyllobacteriaceae</taxon>
        <taxon>Tianweitania</taxon>
    </lineage>
</organism>
<reference evidence="2" key="1">
    <citation type="submission" date="2021-03" db="EMBL/GenBank/DDBJ databases">
        <title>Genome sequencing and assembly of Tianweitania sediminis.</title>
        <authorList>
            <person name="Chhetri G."/>
        </authorList>
    </citation>
    <scope>NUCLEOTIDE SEQUENCE</scope>
    <source>
        <strain evidence="2">Z8</strain>
    </source>
</reference>
<evidence type="ECO:0008006" key="4">
    <source>
        <dbReference type="Google" id="ProtNLM"/>
    </source>
</evidence>
<feature type="region of interest" description="Disordered" evidence="1">
    <location>
        <begin position="176"/>
        <end position="209"/>
    </location>
</feature>
<protein>
    <recommendedName>
        <fullName evidence="4">ASCH domain-containing protein</fullName>
    </recommendedName>
</protein>
<dbReference type="Proteomes" id="UP000666240">
    <property type="component" value="Unassembled WGS sequence"/>
</dbReference>